<dbReference type="Pfam" id="PF22972">
    <property type="entry name" value="EVH1_PP4R3"/>
    <property type="match status" value="1"/>
</dbReference>
<keyword evidence="4" id="KW-1133">Transmembrane helix</keyword>
<comment type="subcellular location">
    <subcellularLocation>
        <location evidence="1">Nucleus</location>
    </subcellularLocation>
</comment>
<evidence type="ECO:0000313" key="8">
    <source>
        <dbReference type="Proteomes" id="UP001141327"/>
    </source>
</evidence>
<dbReference type="InterPro" id="IPR006887">
    <property type="entry name" value="P4R3-like_central_dom"/>
</dbReference>
<dbReference type="Gene3D" id="2.30.29.30">
    <property type="entry name" value="Pleckstrin-homology domain (PH domain)/Phosphotyrosine-binding domain (PTB)"/>
    <property type="match status" value="1"/>
</dbReference>
<dbReference type="InterPro" id="IPR051137">
    <property type="entry name" value="PP4R3-like"/>
</dbReference>
<dbReference type="Proteomes" id="UP001141327">
    <property type="component" value="Unassembled WGS sequence"/>
</dbReference>
<feature type="domain" description="PP4R3 EVH1-like" evidence="6">
    <location>
        <begin position="325"/>
        <end position="416"/>
    </location>
</feature>
<feature type="region of interest" description="Disordered" evidence="3">
    <location>
        <begin position="935"/>
        <end position="956"/>
    </location>
</feature>
<name>A0ABQ8U9P0_9EUKA</name>
<feature type="region of interest" description="Disordered" evidence="3">
    <location>
        <begin position="104"/>
        <end position="140"/>
    </location>
</feature>
<protein>
    <submittedName>
        <fullName evidence="7">Suppressor of Mek1</fullName>
    </submittedName>
</protein>
<reference evidence="7" key="1">
    <citation type="journal article" date="2022" name="bioRxiv">
        <title>Genomics of Preaxostyla Flagellates Illuminates Evolutionary Transitions and the Path Towards Mitochondrial Loss.</title>
        <authorList>
            <person name="Novak L.V.F."/>
            <person name="Treitli S.C."/>
            <person name="Pyrih J."/>
            <person name="Halakuc P."/>
            <person name="Pipaliya S.V."/>
            <person name="Vacek V."/>
            <person name="Brzon O."/>
            <person name="Soukal P."/>
            <person name="Eme L."/>
            <person name="Dacks J.B."/>
            <person name="Karnkowska A."/>
            <person name="Elias M."/>
            <person name="Hampl V."/>
        </authorList>
    </citation>
    <scope>NUCLEOTIDE SEQUENCE</scope>
    <source>
        <strain evidence="7">RCP-MX</strain>
    </source>
</reference>
<gene>
    <name evidence="7" type="ORF">PAPYR_10055</name>
</gene>
<dbReference type="EMBL" id="JAPMOS010000121">
    <property type="protein sequence ID" value="KAJ4455077.1"/>
    <property type="molecule type" value="Genomic_DNA"/>
</dbReference>
<feature type="transmembrane region" description="Helical" evidence="4">
    <location>
        <begin position="276"/>
        <end position="295"/>
    </location>
</feature>
<accession>A0ABQ8U9P0</accession>
<evidence type="ECO:0000256" key="3">
    <source>
        <dbReference type="SAM" id="MobiDB-lite"/>
    </source>
</evidence>
<dbReference type="Pfam" id="PF09775">
    <property type="entry name" value="Keratin_assoc"/>
    <property type="match status" value="1"/>
</dbReference>
<organism evidence="7 8">
    <name type="scientific">Paratrimastix pyriformis</name>
    <dbReference type="NCBI Taxonomy" id="342808"/>
    <lineage>
        <taxon>Eukaryota</taxon>
        <taxon>Metamonada</taxon>
        <taxon>Preaxostyla</taxon>
        <taxon>Paratrimastigidae</taxon>
        <taxon>Paratrimastix</taxon>
    </lineage>
</organism>
<feature type="transmembrane region" description="Helical" evidence="4">
    <location>
        <begin position="217"/>
        <end position="239"/>
    </location>
</feature>
<evidence type="ECO:0000256" key="2">
    <source>
        <dbReference type="ARBA" id="ARBA00023242"/>
    </source>
</evidence>
<proteinExistence type="predicted"/>
<comment type="caution">
    <text evidence="7">The sequence shown here is derived from an EMBL/GenBank/DDBJ whole genome shotgun (WGS) entry which is preliminary data.</text>
</comment>
<dbReference type="Pfam" id="PF04802">
    <property type="entry name" value="PP4R3"/>
    <property type="match status" value="1"/>
</dbReference>
<feature type="compositionally biased region" description="Polar residues" evidence="3">
    <location>
        <begin position="45"/>
        <end position="66"/>
    </location>
</feature>
<feature type="domain" description="Serine/threonine-protein phosphatase 4 regulatory subunit 3-like central" evidence="5">
    <location>
        <begin position="450"/>
        <end position="898"/>
    </location>
</feature>
<sequence length="1116" mass="123659">MPRSLQDHGLPALSQQGAHMLQHAELRATLRSRLAFAKDDYTALASRSPTPSLYSNSPTTNRSTNHPLMLLSPRRSITPSLRQPPPTTIRLVVSTSPPLHNLHRSITHQQPHPVSTPPVSTPRSHDPAAPGGEFDIPSANITPRALQNPNRWGRHCNLGEQNYPFSLLFERLFSLSLAPLPLPWEATTLIIIALTEAMPKSLHFGVLQEHPSASRSFLVSVVSFFGLLSVMMLSAHFWQSTRMNTILGGLVCSFLFQFSLIALGNVWQMTNGDKRVSWGSVLICLGVTVICAASIHRVCATTRLEVISIQSPGGGGFYLLGKMKRRAKLYHLNDEGTWIDKGTGWVDIDNFHLVMDSEDEEGKQLLHNPISFAPDYYQREGDTLIIWTDADTQIDMAFSFLTAEGASEIWRRLQNCRQCRLGSVGPGIVEQEMPPATLDGLPALLQHIQSHSAPLAKTPLIAKLVSDNYIPKLLQIFAMCEDVENVEGLTLLFNIFKEFFMLNEMPLLEVLLNDANILGVIGALEYDPTVAGRVEHRKFLTETATFREIIPVNSPHILSLIHQNYRIAYIKDTVLPRVLDEATFGRLNAMLLYNNATILSFLLKDGVFLQELFKRLHGPDHEQFEAQKPELLKLLLELCQLTKGVHPRLAESFFQVLANNNLYETMGLCLIDVNTAIRMSSTEILLTNLAYDATIMRKMLIDQEDAALFSLLATRVVMEPDMGIQAQLVDIVRILVDCDKANEAFLNLFYGNFAGKIFLPITSISLKREALNAGLSRFPLASICCILDLLCFCLTAHGIRVRDFVLKHDLVARALMLLEHSSKHVALGGLRVLRSFIGQGDTMAANHVMQRFHFRPLFALMDRIGSRDNLLNSALMDVFELLMTANMRVLIEHVLENYPPAKLVTGPLASSNVYPVQSPFWPELYQRLRQKAESADSGTVPPNLPLTPTTPPAPSGLPELRARVASALHCRRAWPTIPLFLTCARVQAPLEVASDSVPPSHRFFAFVIHFFRSNTNLASLHPPPLHHAAVAIRAPVVGVEGGPMMDILHDGLGSASDIADLVAMSAGEGSFGPNMEGTGPAPMLNMGGDNVPHPEPVRRLTPKPRQPPQPIHDDDV</sequence>
<keyword evidence="4" id="KW-0812">Transmembrane</keyword>
<evidence type="ECO:0000259" key="5">
    <source>
        <dbReference type="Pfam" id="PF04802"/>
    </source>
</evidence>
<feature type="region of interest" description="Disordered" evidence="3">
    <location>
        <begin position="1077"/>
        <end position="1116"/>
    </location>
</feature>
<evidence type="ECO:0000256" key="4">
    <source>
        <dbReference type="SAM" id="Phobius"/>
    </source>
</evidence>
<feature type="transmembrane region" description="Helical" evidence="4">
    <location>
        <begin position="245"/>
        <end position="264"/>
    </location>
</feature>
<dbReference type="SUPFAM" id="SSF50729">
    <property type="entry name" value="PH domain-like"/>
    <property type="match status" value="1"/>
</dbReference>
<dbReference type="InterPro" id="IPR018614">
    <property type="entry name" value="KRTCAP2"/>
</dbReference>
<keyword evidence="8" id="KW-1185">Reference proteome</keyword>
<evidence type="ECO:0000259" key="6">
    <source>
        <dbReference type="Pfam" id="PF22972"/>
    </source>
</evidence>
<feature type="region of interest" description="Disordered" evidence="3">
    <location>
        <begin position="45"/>
        <end position="67"/>
    </location>
</feature>
<dbReference type="InterPro" id="IPR055236">
    <property type="entry name" value="EVH1_PP4R3"/>
</dbReference>
<feature type="compositionally biased region" description="Pro residues" evidence="3">
    <location>
        <begin position="942"/>
        <end position="955"/>
    </location>
</feature>
<evidence type="ECO:0000313" key="7">
    <source>
        <dbReference type="EMBL" id="KAJ4455077.1"/>
    </source>
</evidence>
<keyword evidence="4" id="KW-0472">Membrane</keyword>
<dbReference type="PANTHER" id="PTHR23318:SF0">
    <property type="entry name" value="SERINE_THREONINE-PROTEIN PHOSPHATASE 4 REGULATORY SUBUNIT 3"/>
    <property type="match status" value="1"/>
</dbReference>
<dbReference type="PANTHER" id="PTHR23318">
    <property type="entry name" value="ATP SYNTHASE GAMMA-RELATED"/>
    <property type="match status" value="1"/>
</dbReference>
<dbReference type="InterPro" id="IPR011993">
    <property type="entry name" value="PH-like_dom_sf"/>
</dbReference>
<evidence type="ECO:0000256" key="1">
    <source>
        <dbReference type="ARBA" id="ARBA00004123"/>
    </source>
</evidence>
<keyword evidence="2" id="KW-0539">Nucleus</keyword>